<name>A0A7Y7PM58_9BACT</name>
<comment type="caution">
    <text evidence="1">The sequence shown here is derived from an EMBL/GenBank/DDBJ whole genome shotgun (WGS) entry which is preliminary data.</text>
</comment>
<gene>
    <name evidence="1" type="ORF">HW554_04045</name>
</gene>
<sequence length="68" mass="7847">MTTLEKFLFYFGVALILGSALARVSHVIELEQAYFLMLIGAALEFNGQSRYNRRLRQRIEELEAQPGR</sequence>
<dbReference type="RefSeq" id="WP_176907068.1">
    <property type="nucleotide sequence ID" value="NZ_JABKAU010000005.1"/>
</dbReference>
<proteinExistence type="predicted"/>
<evidence type="ECO:0000313" key="1">
    <source>
        <dbReference type="EMBL" id="NVO30369.1"/>
    </source>
</evidence>
<dbReference type="EMBL" id="JABKAU010000005">
    <property type="protein sequence ID" value="NVO30369.1"/>
    <property type="molecule type" value="Genomic_DNA"/>
</dbReference>
<protein>
    <submittedName>
        <fullName evidence="1">Uncharacterized protein</fullName>
    </submittedName>
</protein>
<organism evidence="1 2">
    <name type="scientific">Hymenobacter lapidiphilus</name>
    <dbReference type="NCBI Taxonomy" id="2608003"/>
    <lineage>
        <taxon>Bacteria</taxon>
        <taxon>Pseudomonadati</taxon>
        <taxon>Bacteroidota</taxon>
        <taxon>Cytophagia</taxon>
        <taxon>Cytophagales</taxon>
        <taxon>Hymenobacteraceae</taxon>
        <taxon>Hymenobacter</taxon>
    </lineage>
</organism>
<keyword evidence="2" id="KW-1185">Reference proteome</keyword>
<reference evidence="1 2" key="1">
    <citation type="submission" date="2020-05" db="EMBL/GenBank/DDBJ databases">
        <title>Hymenobacter terrestris sp. nov. and Hymenobacter lapidiphilus sp. nov., isolated from regoliths in Antarctica.</title>
        <authorList>
            <person name="Sedlacek I."/>
            <person name="Pantucek R."/>
            <person name="Zeman M."/>
            <person name="Holochova P."/>
            <person name="Kralova S."/>
            <person name="Stankova E."/>
            <person name="Sedo O."/>
            <person name="Micenkova L."/>
            <person name="Svec P."/>
            <person name="Gupta V."/>
            <person name="Sood U."/>
            <person name="Korpole U.S."/>
            <person name="Lal R."/>
        </authorList>
    </citation>
    <scope>NUCLEOTIDE SEQUENCE [LARGE SCALE GENOMIC DNA]</scope>
    <source>
        <strain evidence="1 2">P5342</strain>
    </source>
</reference>
<dbReference type="Proteomes" id="UP000565521">
    <property type="component" value="Unassembled WGS sequence"/>
</dbReference>
<accession>A0A7Y7PM58</accession>
<dbReference type="AlphaFoldDB" id="A0A7Y7PM58"/>
<evidence type="ECO:0000313" key="2">
    <source>
        <dbReference type="Proteomes" id="UP000565521"/>
    </source>
</evidence>